<dbReference type="HOGENOM" id="CLU_015439_7_0_1"/>
<dbReference type="STRING" id="2903.R1D9L3"/>
<keyword evidence="8" id="KW-0418">Kinase</keyword>
<keyword evidence="7" id="KW-0547">Nucleotide-binding</keyword>
<evidence type="ECO:0000256" key="6">
    <source>
        <dbReference type="ARBA" id="ARBA00022723"/>
    </source>
</evidence>
<accession>A0A0D3I2J9</accession>
<keyword evidence="15" id="KW-1185">Reference proteome</keyword>
<keyword evidence="10" id="KW-0460">Magnesium</keyword>
<dbReference type="GeneID" id="17251371"/>
<dbReference type="GO" id="GO:0016301">
    <property type="term" value="F:kinase activity"/>
    <property type="evidence" value="ECO:0007669"/>
    <property type="project" value="UniProtKB-KW"/>
</dbReference>
<dbReference type="PaxDb" id="2903-EOD05484"/>
<dbReference type="eggNOG" id="KOG2323">
    <property type="taxonomic scope" value="Eukaryota"/>
</dbReference>
<evidence type="ECO:0000256" key="3">
    <source>
        <dbReference type="ARBA" id="ARBA00008663"/>
    </source>
</evidence>
<proteinExistence type="inferred from homology"/>
<feature type="domain" description="Pyruvate kinase barrel" evidence="13">
    <location>
        <begin position="1"/>
        <end position="119"/>
    </location>
</feature>
<keyword evidence="11" id="KW-0324">Glycolysis</keyword>
<dbReference type="Gene3D" id="3.20.20.60">
    <property type="entry name" value="Phosphoenolpyruvate-binding domains"/>
    <property type="match status" value="1"/>
</dbReference>
<dbReference type="EC" id="2.7.1.40" evidence="4"/>
<keyword evidence="12" id="KW-0670">Pyruvate</keyword>
<dbReference type="Proteomes" id="UP000013827">
    <property type="component" value="Unassembled WGS sequence"/>
</dbReference>
<dbReference type="Pfam" id="PF00224">
    <property type="entry name" value="PK"/>
    <property type="match status" value="1"/>
</dbReference>
<dbReference type="InterPro" id="IPR040442">
    <property type="entry name" value="Pyrv_kinase-like_dom_sf"/>
</dbReference>
<evidence type="ECO:0000256" key="9">
    <source>
        <dbReference type="ARBA" id="ARBA00022840"/>
    </source>
</evidence>
<dbReference type="GO" id="GO:0000287">
    <property type="term" value="F:magnesium ion binding"/>
    <property type="evidence" value="ECO:0007669"/>
    <property type="project" value="InterPro"/>
</dbReference>
<dbReference type="InterPro" id="IPR015793">
    <property type="entry name" value="Pyrv_Knase_brl"/>
</dbReference>
<keyword evidence="9" id="KW-0067">ATP-binding</keyword>
<dbReference type="InterPro" id="IPR001697">
    <property type="entry name" value="Pyr_Knase"/>
</dbReference>
<comment type="similarity">
    <text evidence="3">Belongs to the pyruvate kinase family.</text>
</comment>
<dbReference type="AlphaFoldDB" id="A0A0D3I2J9"/>
<evidence type="ECO:0000313" key="15">
    <source>
        <dbReference type="Proteomes" id="UP000013827"/>
    </source>
</evidence>
<protein>
    <recommendedName>
        <fullName evidence="4">pyruvate kinase</fullName>
        <ecNumber evidence="4">2.7.1.40</ecNumber>
    </recommendedName>
</protein>
<evidence type="ECO:0000256" key="8">
    <source>
        <dbReference type="ARBA" id="ARBA00022777"/>
    </source>
</evidence>
<evidence type="ECO:0000256" key="7">
    <source>
        <dbReference type="ARBA" id="ARBA00022741"/>
    </source>
</evidence>
<evidence type="ECO:0000313" key="14">
    <source>
        <dbReference type="EnsemblProtists" id="EOD05484"/>
    </source>
</evidence>
<evidence type="ECO:0000256" key="2">
    <source>
        <dbReference type="ARBA" id="ARBA00004997"/>
    </source>
</evidence>
<dbReference type="GO" id="GO:0005524">
    <property type="term" value="F:ATP binding"/>
    <property type="evidence" value="ECO:0007669"/>
    <property type="project" value="UniProtKB-KW"/>
</dbReference>
<dbReference type="PANTHER" id="PTHR11817">
    <property type="entry name" value="PYRUVATE KINASE"/>
    <property type="match status" value="1"/>
</dbReference>
<comment type="pathway">
    <text evidence="2">Carbohydrate degradation; glycolysis; pyruvate from D-glyceraldehyde 3-phosphate: step 5/5.</text>
</comment>
<comment type="cofactor">
    <cofactor evidence="1">
        <name>K(+)</name>
        <dbReference type="ChEBI" id="CHEBI:29103"/>
    </cofactor>
</comment>
<dbReference type="OMA" id="GPELRIF"/>
<organism evidence="14 15">
    <name type="scientific">Emiliania huxleyi (strain CCMP1516)</name>
    <dbReference type="NCBI Taxonomy" id="280463"/>
    <lineage>
        <taxon>Eukaryota</taxon>
        <taxon>Haptista</taxon>
        <taxon>Haptophyta</taxon>
        <taxon>Prymnesiophyceae</taxon>
        <taxon>Isochrysidales</taxon>
        <taxon>Noelaerhabdaceae</taxon>
        <taxon>Emiliania</taxon>
    </lineage>
</organism>
<keyword evidence="5" id="KW-0808">Transferase</keyword>
<keyword evidence="6" id="KW-0479">Metal-binding</keyword>
<reference evidence="14" key="2">
    <citation type="submission" date="2024-10" db="UniProtKB">
        <authorList>
            <consortium name="EnsemblProtists"/>
        </authorList>
    </citation>
    <scope>IDENTIFICATION</scope>
</reference>
<evidence type="ECO:0000259" key="13">
    <source>
        <dbReference type="Pfam" id="PF00224"/>
    </source>
</evidence>
<dbReference type="GO" id="GO:0004743">
    <property type="term" value="F:pyruvate kinase activity"/>
    <property type="evidence" value="ECO:0007669"/>
    <property type="project" value="UniProtKB-EC"/>
</dbReference>
<dbReference type="RefSeq" id="XP_005757913.1">
    <property type="nucleotide sequence ID" value="XM_005757856.1"/>
</dbReference>
<reference evidence="15" key="1">
    <citation type="journal article" date="2013" name="Nature">
        <title>Pan genome of the phytoplankton Emiliania underpins its global distribution.</title>
        <authorList>
            <person name="Read B.A."/>
            <person name="Kegel J."/>
            <person name="Klute M.J."/>
            <person name="Kuo A."/>
            <person name="Lefebvre S.C."/>
            <person name="Maumus F."/>
            <person name="Mayer C."/>
            <person name="Miller J."/>
            <person name="Monier A."/>
            <person name="Salamov A."/>
            <person name="Young J."/>
            <person name="Aguilar M."/>
            <person name="Claverie J.M."/>
            <person name="Frickenhaus S."/>
            <person name="Gonzalez K."/>
            <person name="Herman E.K."/>
            <person name="Lin Y.C."/>
            <person name="Napier J."/>
            <person name="Ogata H."/>
            <person name="Sarno A.F."/>
            <person name="Shmutz J."/>
            <person name="Schroeder D."/>
            <person name="de Vargas C."/>
            <person name="Verret F."/>
            <person name="von Dassow P."/>
            <person name="Valentin K."/>
            <person name="Van de Peer Y."/>
            <person name="Wheeler G."/>
            <person name="Dacks J.B."/>
            <person name="Delwiche C.F."/>
            <person name="Dyhrman S.T."/>
            <person name="Glockner G."/>
            <person name="John U."/>
            <person name="Richards T."/>
            <person name="Worden A.Z."/>
            <person name="Zhang X."/>
            <person name="Grigoriev I.V."/>
            <person name="Allen A.E."/>
            <person name="Bidle K."/>
            <person name="Borodovsky M."/>
            <person name="Bowler C."/>
            <person name="Brownlee C."/>
            <person name="Cock J.M."/>
            <person name="Elias M."/>
            <person name="Gladyshev V.N."/>
            <person name="Groth M."/>
            <person name="Guda C."/>
            <person name="Hadaegh A."/>
            <person name="Iglesias-Rodriguez M.D."/>
            <person name="Jenkins J."/>
            <person name="Jones B.M."/>
            <person name="Lawson T."/>
            <person name="Leese F."/>
            <person name="Lindquist E."/>
            <person name="Lobanov A."/>
            <person name="Lomsadze A."/>
            <person name="Malik S.B."/>
            <person name="Marsh M.E."/>
            <person name="Mackinder L."/>
            <person name="Mock T."/>
            <person name="Mueller-Roeber B."/>
            <person name="Pagarete A."/>
            <person name="Parker M."/>
            <person name="Probert I."/>
            <person name="Quesneville H."/>
            <person name="Raines C."/>
            <person name="Rensing S.A."/>
            <person name="Riano-Pachon D.M."/>
            <person name="Richier S."/>
            <person name="Rokitta S."/>
            <person name="Shiraiwa Y."/>
            <person name="Soanes D.M."/>
            <person name="van der Giezen M."/>
            <person name="Wahlund T.M."/>
            <person name="Williams B."/>
            <person name="Wilson W."/>
            <person name="Wolfe G."/>
            <person name="Wurch L.L."/>
        </authorList>
    </citation>
    <scope>NUCLEOTIDE SEQUENCE</scope>
</reference>
<evidence type="ECO:0000256" key="11">
    <source>
        <dbReference type="ARBA" id="ARBA00023152"/>
    </source>
</evidence>
<dbReference type="SUPFAM" id="SSF51621">
    <property type="entry name" value="Phosphoenolpyruvate/pyruvate domain"/>
    <property type="match status" value="1"/>
</dbReference>
<evidence type="ECO:0000256" key="1">
    <source>
        <dbReference type="ARBA" id="ARBA00001958"/>
    </source>
</evidence>
<evidence type="ECO:0000256" key="12">
    <source>
        <dbReference type="ARBA" id="ARBA00023317"/>
    </source>
</evidence>
<evidence type="ECO:0000256" key="5">
    <source>
        <dbReference type="ARBA" id="ARBA00022679"/>
    </source>
</evidence>
<dbReference type="EnsemblProtists" id="EOD05484">
    <property type="protein sequence ID" value="EOD05484"/>
    <property type="gene ID" value="EMIHUDRAFT_47625"/>
</dbReference>
<dbReference type="InterPro" id="IPR015813">
    <property type="entry name" value="Pyrv/PenolPyrv_kinase-like_dom"/>
</dbReference>
<evidence type="ECO:0000256" key="10">
    <source>
        <dbReference type="ARBA" id="ARBA00022842"/>
    </source>
</evidence>
<dbReference type="KEGG" id="ehx:EMIHUDRAFT_47625"/>
<name>A0A0D3I2J9_EMIH1</name>
<evidence type="ECO:0000256" key="4">
    <source>
        <dbReference type="ARBA" id="ARBA00012142"/>
    </source>
</evidence>
<dbReference type="GO" id="GO:0030955">
    <property type="term" value="F:potassium ion binding"/>
    <property type="evidence" value="ECO:0007669"/>
    <property type="project" value="InterPro"/>
</dbReference>
<dbReference type="UniPathway" id="UPA00109">
    <property type="reaction ID" value="UER00188"/>
</dbReference>
<sequence>KKTKIFCTMGPACWDVETVTDLIDAGLNVCRFNFSHGDHSAHQECLERVRKATANRPDRNIAILLDTKGPEIRTGNFVKDKAKMNLKAGQDLILTSDYSYEATDDTKLAITYEKMATTVK</sequence>